<dbReference type="Gene3D" id="1.50.10.20">
    <property type="match status" value="1"/>
</dbReference>
<dbReference type="GO" id="GO:0005975">
    <property type="term" value="P:carbohydrate metabolic process"/>
    <property type="evidence" value="ECO:0007669"/>
    <property type="project" value="InterPro"/>
</dbReference>
<dbReference type="InterPro" id="IPR008928">
    <property type="entry name" value="6-hairpin_glycosidase_sf"/>
</dbReference>
<reference evidence="1" key="1">
    <citation type="submission" date="2021-01" db="EMBL/GenBank/DDBJ databases">
        <title>Modified the classification status of verrucomicrobia.</title>
        <authorList>
            <person name="Feng X."/>
        </authorList>
    </citation>
    <scope>NUCLEOTIDE SEQUENCE</scope>
    <source>
        <strain evidence="1">KCTC 22041</strain>
    </source>
</reference>
<gene>
    <name evidence="1" type="ORF">JIN85_03940</name>
</gene>
<evidence type="ECO:0000313" key="1">
    <source>
        <dbReference type="EMBL" id="MBK1881552.1"/>
    </source>
</evidence>
<dbReference type="Proteomes" id="UP000603141">
    <property type="component" value="Unassembled WGS sequence"/>
</dbReference>
<dbReference type="SUPFAM" id="SSF48208">
    <property type="entry name" value="Six-hairpin glycosidases"/>
    <property type="match status" value="2"/>
</dbReference>
<dbReference type="PANTHER" id="PTHR47791">
    <property type="entry name" value="MEIOTICALLY UP-REGULATED GENE 191 PROTEIN"/>
    <property type="match status" value="1"/>
</dbReference>
<proteinExistence type="predicted"/>
<organism evidence="1 2">
    <name type="scientific">Luteolibacter pohnpeiensis</name>
    <dbReference type="NCBI Taxonomy" id="454153"/>
    <lineage>
        <taxon>Bacteria</taxon>
        <taxon>Pseudomonadati</taxon>
        <taxon>Verrucomicrobiota</taxon>
        <taxon>Verrucomicrobiia</taxon>
        <taxon>Verrucomicrobiales</taxon>
        <taxon>Verrucomicrobiaceae</taxon>
        <taxon>Luteolibacter</taxon>
    </lineage>
</organism>
<accession>A0A934S3B9</accession>
<dbReference type="EMBL" id="JAENIJ010000004">
    <property type="protein sequence ID" value="MBK1881552.1"/>
    <property type="molecule type" value="Genomic_DNA"/>
</dbReference>
<name>A0A934S3B9_9BACT</name>
<dbReference type="PANTHER" id="PTHR47791:SF4">
    <property type="entry name" value="(PUTATIVE SECRETED PROTEIN)-RELATED"/>
    <property type="match status" value="1"/>
</dbReference>
<comment type="caution">
    <text evidence="1">The sequence shown here is derived from an EMBL/GenBank/DDBJ whole genome shotgun (WGS) entry which is preliminary data.</text>
</comment>
<dbReference type="AlphaFoldDB" id="A0A934S3B9"/>
<dbReference type="InterPro" id="IPR006311">
    <property type="entry name" value="TAT_signal"/>
</dbReference>
<dbReference type="InterPro" id="IPR005198">
    <property type="entry name" value="Glyco_hydro_76"/>
</dbReference>
<evidence type="ECO:0000313" key="2">
    <source>
        <dbReference type="Proteomes" id="UP000603141"/>
    </source>
</evidence>
<sequence>MIPNSDISRRRALKTLGTGFVLLNFSGGTAFAQKTKAEEYQKRAFEVMEYIQKHFWDSKQDLYKEKSTEDGLAFLWPAGVMFSALVGACRYDKRFSSIMRKYFEGLEGYWDGNAKVPGYEPVKTSGGNDKYYDDNAWMVITYLEAYELTKDSRYIKKAAETLKFVISGWDEELGGGIWWHVAHKGGGKNTCVNAPAAVGCLRLAKFSQADDKGVLVEEAAKIVEWTDKTLRASNGLYKDSIVVETKKINDAQLTYNSALMLRAKLGLYSQTKNRDYLKDARKIGEAAESLANGDGIYRDPWKWSHLMVEADLELYRWTKRNYLLKRAKTNVDQNYESWTEKKPEDLITNASLARELWLMADAGSEIGEQFWREADKPS</sequence>
<keyword evidence="2" id="KW-1185">Reference proteome</keyword>
<protein>
    <submittedName>
        <fullName evidence="1">AGE family epimerase/isomerase</fullName>
    </submittedName>
</protein>
<dbReference type="InterPro" id="IPR053169">
    <property type="entry name" value="MUG_Protein"/>
</dbReference>
<dbReference type="RefSeq" id="WP_200267857.1">
    <property type="nucleotide sequence ID" value="NZ_JAENIJ010000004.1"/>
</dbReference>
<dbReference type="PROSITE" id="PS51318">
    <property type="entry name" value="TAT"/>
    <property type="match status" value="1"/>
</dbReference>
<dbReference type="Pfam" id="PF03663">
    <property type="entry name" value="Glyco_hydro_76"/>
    <property type="match status" value="1"/>
</dbReference>